<dbReference type="Pfam" id="PF00126">
    <property type="entry name" value="HTH_1"/>
    <property type="match status" value="1"/>
</dbReference>
<comment type="similarity">
    <text evidence="1">Belongs to the LysR transcriptional regulatory family.</text>
</comment>
<dbReference type="Gene3D" id="1.10.10.10">
    <property type="entry name" value="Winged helix-like DNA-binding domain superfamily/Winged helix DNA-binding domain"/>
    <property type="match status" value="1"/>
</dbReference>
<evidence type="ECO:0000313" key="6">
    <source>
        <dbReference type="EMBL" id="NOJ12325.1"/>
    </source>
</evidence>
<dbReference type="RefSeq" id="WP_054545793.1">
    <property type="nucleotide sequence ID" value="NZ_CAWOEE010000002.1"/>
</dbReference>
<keyword evidence="4" id="KW-0804">Transcription</keyword>
<dbReference type="EMBL" id="VTXL01000004">
    <property type="protein sequence ID" value="NOJ12325.1"/>
    <property type="molecule type" value="Genomic_DNA"/>
</dbReference>
<evidence type="ECO:0000259" key="5">
    <source>
        <dbReference type="PROSITE" id="PS50931"/>
    </source>
</evidence>
<dbReference type="InterPro" id="IPR050389">
    <property type="entry name" value="LysR-type_TF"/>
</dbReference>
<feature type="domain" description="HTH lysR-type" evidence="5">
    <location>
        <begin position="10"/>
        <end position="67"/>
    </location>
</feature>
<keyword evidence="3" id="KW-0238">DNA-binding</keyword>
<sequence>MIISNRFKRLDLNLLKVLKVLIEVKNTRKASELLFTSQPSISRSLQKLRDYFDDELFIRSQHGLEPTAKLLEIKQTLMPVLLQLEQVLEPESEFDVAQFDGTVNIAINGFIANSISAKLINILLAQAPKVKVNIVDWGVNTSDLMTSGEIDLGINYYPLELSKQVYQKRIASDDFVLICRSGHPLADSLLPQDQEEPLQLASLVVSDWNENIALAPNVLADVGINTEVKIRSTYLHSLLSIVKQSDVLFPCSKLLANSLSDEFSFVKFPHIPNMPNSDIGMTIGRKHRNQSKIRWLESCIEEVFTR</sequence>
<accession>A0A7Y4CX17</accession>
<proteinExistence type="inferred from homology"/>
<dbReference type="AlphaFoldDB" id="A0A7Y4CX17"/>
<gene>
    <name evidence="6" type="ORF">F0234_06090</name>
</gene>
<dbReference type="PROSITE" id="PS50931">
    <property type="entry name" value="HTH_LYSR"/>
    <property type="match status" value="1"/>
</dbReference>
<dbReference type="Proteomes" id="UP000519158">
    <property type="component" value="Unassembled WGS sequence"/>
</dbReference>
<dbReference type="GO" id="GO:0003677">
    <property type="term" value="F:DNA binding"/>
    <property type="evidence" value="ECO:0007669"/>
    <property type="project" value="UniProtKB-KW"/>
</dbReference>
<dbReference type="Pfam" id="PF03466">
    <property type="entry name" value="LysR_substrate"/>
    <property type="match status" value="1"/>
</dbReference>
<reference evidence="6 7" key="1">
    <citation type="submission" date="2019-09" db="EMBL/GenBank/DDBJ databases">
        <title>Draft genome sequencing and comparative genomics of hatchery-associated Vibrios.</title>
        <authorList>
            <person name="Kehlet-Delgado H."/>
            <person name="Mueller R.S."/>
        </authorList>
    </citation>
    <scope>NUCLEOTIDE SEQUENCE [LARGE SCALE GENOMIC DNA]</scope>
    <source>
        <strain evidence="6 7">99-70-13A3</strain>
    </source>
</reference>
<dbReference type="InterPro" id="IPR036388">
    <property type="entry name" value="WH-like_DNA-bd_sf"/>
</dbReference>
<evidence type="ECO:0000256" key="1">
    <source>
        <dbReference type="ARBA" id="ARBA00009437"/>
    </source>
</evidence>
<evidence type="ECO:0000256" key="3">
    <source>
        <dbReference type="ARBA" id="ARBA00023125"/>
    </source>
</evidence>
<dbReference type="InterPro" id="IPR036390">
    <property type="entry name" value="WH_DNA-bd_sf"/>
</dbReference>
<dbReference type="GO" id="GO:0003700">
    <property type="term" value="F:DNA-binding transcription factor activity"/>
    <property type="evidence" value="ECO:0007669"/>
    <property type="project" value="InterPro"/>
</dbReference>
<dbReference type="InterPro" id="IPR005119">
    <property type="entry name" value="LysR_subst-bd"/>
</dbReference>
<dbReference type="SUPFAM" id="SSF46785">
    <property type="entry name" value="Winged helix' DNA-binding domain"/>
    <property type="match status" value="1"/>
</dbReference>
<dbReference type="SUPFAM" id="SSF53850">
    <property type="entry name" value="Periplasmic binding protein-like II"/>
    <property type="match status" value="1"/>
</dbReference>
<dbReference type="Gene3D" id="3.40.190.10">
    <property type="entry name" value="Periplasmic binding protein-like II"/>
    <property type="match status" value="2"/>
</dbReference>
<comment type="caution">
    <text evidence="6">The sequence shown here is derived from an EMBL/GenBank/DDBJ whole genome shotgun (WGS) entry which is preliminary data.</text>
</comment>
<dbReference type="PANTHER" id="PTHR30118">
    <property type="entry name" value="HTH-TYPE TRANSCRIPTIONAL REGULATOR LEUO-RELATED"/>
    <property type="match status" value="1"/>
</dbReference>
<evidence type="ECO:0000256" key="4">
    <source>
        <dbReference type="ARBA" id="ARBA00023163"/>
    </source>
</evidence>
<evidence type="ECO:0000313" key="7">
    <source>
        <dbReference type="Proteomes" id="UP000519158"/>
    </source>
</evidence>
<dbReference type="PANTHER" id="PTHR30118:SF15">
    <property type="entry name" value="TRANSCRIPTIONAL REGULATORY PROTEIN"/>
    <property type="match status" value="1"/>
</dbReference>
<protein>
    <submittedName>
        <fullName evidence="6">LysR family transcriptional regulator</fullName>
    </submittedName>
</protein>
<keyword evidence="2" id="KW-0805">Transcription regulation</keyword>
<name>A0A7Y4CX17_VIBSP</name>
<dbReference type="InterPro" id="IPR000847">
    <property type="entry name" value="LysR_HTH_N"/>
</dbReference>
<organism evidence="6 7">
    <name type="scientific">Vibrio splendidus</name>
    <dbReference type="NCBI Taxonomy" id="29497"/>
    <lineage>
        <taxon>Bacteria</taxon>
        <taxon>Pseudomonadati</taxon>
        <taxon>Pseudomonadota</taxon>
        <taxon>Gammaproteobacteria</taxon>
        <taxon>Vibrionales</taxon>
        <taxon>Vibrionaceae</taxon>
        <taxon>Vibrio</taxon>
    </lineage>
</organism>
<evidence type="ECO:0000256" key="2">
    <source>
        <dbReference type="ARBA" id="ARBA00023015"/>
    </source>
</evidence>